<dbReference type="AlphaFoldDB" id="A0A0E9SWK7"/>
<sequence length="60" mass="6870">MKTDPFSLFLSENSRRRCLTTPRRAGVKLQPRRYSKGTRGGNNNGAGLHQILQRLFTRLP</sequence>
<name>A0A0E9SWK7_ANGAN</name>
<accession>A0A0E9SWK7</accession>
<evidence type="ECO:0000313" key="1">
    <source>
        <dbReference type="EMBL" id="JAH44908.1"/>
    </source>
</evidence>
<protein>
    <submittedName>
        <fullName evidence="1">Uncharacterized protein</fullName>
    </submittedName>
</protein>
<proteinExistence type="predicted"/>
<dbReference type="EMBL" id="GBXM01063669">
    <property type="protein sequence ID" value="JAH44908.1"/>
    <property type="molecule type" value="Transcribed_RNA"/>
</dbReference>
<organism evidence="1">
    <name type="scientific">Anguilla anguilla</name>
    <name type="common">European freshwater eel</name>
    <name type="synonym">Muraena anguilla</name>
    <dbReference type="NCBI Taxonomy" id="7936"/>
    <lineage>
        <taxon>Eukaryota</taxon>
        <taxon>Metazoa</taxon>
        <taxon>Chordata</taxon>
        <taxon>Craniata</taxon>
        <taxon>Vertebrata</taxon>
        <taxon>Euteleostomi</taxon>
        <taxon>Actinopterygii</taxon>
        <taxon>Neopterygii</taxon>
        <taxon>Teleostei</taxon>
        <taxon>Anguilliformes</taxon>
        <taxon>Anguillidae</taxon>
        <taxon>Anguilla</taxon>
    </lineage>
</organism>
<reference evidence="1" key="1">
    <citation type="submission" date="2014-11" db="EMBL/GenBank/DDBJ databases">
        <authorList>
            <person name="Amaro Gonzalez C."/>
        </authorList>
    </citation>
    <scope>NUCLEOTIDE SEQUENCE</scope>
</reference>
<dbReference type="EMBL" id="GBXM01077500">
    <property type="protein sequence ID" value="JAH31077.1"/>
    <property type="molecule type" value="Transcribed_RNA"/>
</dbReference>
<reference evidence="1" key="2">
    <citation type="journal article" date="2015" name="Fish Shellfish Immunol.">
        <title>Early steps in the European eel (Anguilla anguilla)-Vibrio vulnificus interaction in the gills: Role of the RtxA13 toxin.</title>
        <authorList>
            <person name="Callol A."/>
            <person name="Pajuelo D."/>
            <person name="Ebbesson L."/>
            <person name="Teles M."/>
            <person name="MacKenzie S."/>
            <person name="Amaro C."/>
        </authorList>
    </citation>
    <scope>NUCLEOTIDE SEQUENCE</scope>
</reference>